<dbReference type="GO" id="GO:0043386">
    <property type="term" value="P:mycotoxin biosynthetic process"/>
    <property type="evidence" value="ECO:0007669"/>
    <property type="project" value="InterPro"/>
</dbReference>
<dbReference type="AlphaFoldDB" id="A0A9W9VU36"/>
<keyword evidence="2" id="KW-1133">Transmembrane helix</keyword>
<reference evidence="3" key="2">
    <citation type="journal article" date="2023" name="IMA Fungus">
        <title>Comparative genomic study of the Penicillium genus elucidates a diverse pangenome and 15 lateral gene transfer events.</title>
        <authorList>
            <person name="Petersen C."/>
            <person name="Sorensen T."/>
            <person name="Nielsen M.R."/>
            <person name="Sondergaard T.E."/>
            <person name="Sorensen J.L."/>
            <person name="Fitzpatrick D.A."/>
            <person name="Frisvad J.C."/>
            <person name="Nielsen K.L."/>
        </authorList>
    </citation>
    <scope>NUCLEOTIDE SEQUENCE</scope>
    <source>
        <strain evidence="3">IBT 29864</strain>
    </source>
</reference>
<dbReference type="Pfam" id="PF11807">
    <property type="entry name" value="UstYa"/>
    <property type="match status" value="1"/>
</dbReference>
<dbReference type="GeneID" id="81432435"/>
<dbReference type="InterPro" id="IPR021765">
    <property type="entry name" value="UstYa-like"/>
</dbReference>
<organism evidence="3 4">
    <name type="scientific">Penicillium cataractarum</name>
    <dbReference type="NCBI Taxonomy" id="2100454"/>
    <lineage>
        <taxon>Eukaryota</taxon>
        <taxon>Fungi</taxon>
        <taxon>Dikarya</taxon>
        <taxon>Ascomycota</taxon>
        <taxon>Pezizomycotina</taxon>
        <taxon>Eurotiomycetes</taxon>
        <taxon>Eurotiomycetidae</taxon>
        <taxon>Eurotiales</taxon>
        <taxon>Aspergillaceae</taxon>
        <taxon>Penicillium</taxon>
    </lineage>
</organism>
<keyword evidence="4" id="KW-1185">Reference proteome</keyword>
<evidence type="ECO:0000256" key="2">
    <source>
        <dbReference type="SAM" id="Phobius"/>
    </source>
</evidence>
<gene>
    <name evidence="3" type="ORF">N7496_000327</name>
</gene>
<evidence type="ECO:0000313" key="3">
    <source>
        <dbReference type="EMBL" id="KAJ5389259.1"/>
    </source>
</evidence>
<dbReference type="RefSeq" id="XP_056559987.1">
    <property type="nucleotide sequence ID" value="XM_056693258.1"/>
</dbReference>
<evidence type="ECO:0008006" key="5">
    <source>
        <dbReference type="Google" id="ProtNLM"/>
    </source>
</evidence>
<keyword evidence="2" id="KW-0812">Transmembrane</keyword>
<dbReference type="PANTHER" id="PTHR33365">
    <property type="entry name" value="YALI0B05434P"/>
    <property type="match status" value="1"/>
</dbReference>
<accession>A0A9W9VU36</accession>
<dbReference type="EMBL" id="JAPZBS010000001">
    <property type="protein sequence ID" value="KAJ5389259.1"/>
    <property type="molecule type" value="Genomic_DNA"/>
</dbReference>
<comment type="caution">
    <text evidence="3">The sequence shown here is derived from an EMBL/GenBank/DDBJ whole genome shotgun (WGS) entry which is preliminary data.</text>
</comment>
<proteinExistence type="inferred from homology"/>
<name>A0A9W9VU36_9EURO</name>
<comment type="similarity">
    <text evidence="1">Belongs to the ustYa family.</text>
</comment>
<dbReference type="PANTHER" id="PTHR33365:SF12">
    <property type="entry name" value="TAT PATHWAY SIGNAL SEQUENCE"/>
    <property type="match status" value="1"/>
</dbReference>
<dbReference type="Proteomes" id="UP001147782">
    <property type="component" value="Unassembled WGS sequence"/>
</dbReference>
<feature type="transmembrane region" description="Helical" evidence="2">
    <location>
        <begin position="46"/>
        <end position="66"/>
    </location>
</feature>
<dbReference type="OrthoDB" id="3687641at2759"/>
<evidence type="ECO:0000313" key="4">
    <source>
        <dbReference type="Proteomes" id="UP001147782"/>
    </source>
</evidence>
<sequence length="286" mass="31991">MAASKYRKISDEASDIDSPALEAGETEEPFSQVIPAGTSLRRLPSWAYVIISLALIILGFVAGQFIDLNLDRKCLVRHSYYSPALDRIDAGYKLVRFNSTVGNPTPFGGTPRPEVDDAWAAVDQVRVRGISHDELIHIGGSVDDVRLPDDLGGGYMASDMYTHELHCLNFLRKATYPEYYNQSHGFTDLPHVVRLHLDHCIELLRQFVVCQGDVGLYTFQWLEHYPTPYPKFSTWHQCRNSDSIEAWITQGAVQTPSNYTWPRVPGSKGGAFGNGGLHQYECGVIQ</sequence>
<evidence type="ECO:0000256" key="1">
    <source>
        <dbReference type="ARBA" id="ARBA00035112"/>
    </source>
</evidence>
<protein>
    <recommendedName>
        <fullName evidence="5">Tat pathway signal sequence</fullName>
    </recommendedName>
</protein>
<reference evidence="3" key="1">
    <citation type="submission" date="2022-11" db="EMBL/GenBank/DDBJ databases">
        <authorList>
            <person name="Petersen C."/>
        </authorList>
    </citation>
    <scope>NUCLEOTIDE SEQUENCE</scope>
    <source>
        <strain evidence="3">IBT 29864</strain>
    </source>
</reference>
<keyword evidence="2" id="KW-0472">Membrane</keyword>